<feature type="domain" description="AAA+ ATPase" evidence="5">
    <location>
        <begin position="214"/>
        <end position="384"/>
    </location>
</feature>
<dbReference type="eggNOG" id="COG0507">
    <property type="taxonomic scope" value="Bacteria"/>
</dbReference>
<keyword evidence="1 3" id="KW-0547">Nucleotide-binding</keyword>
<dbReference type="InterPro" id="IPR050534">
    <property type="entry name" value="Coronavir_polyprotein_1ab"/>
</dbReference>
<dbReference type="Proteomes" id="UP000014400">
    <property type="component" value="Unassembled WGS sequence"/>
</dbReference>
<dbReference type="GO" id="GO:0003677">
    <property type="term" value="F:DNA binding"/>
    <property type="evidence" value="ECO:0007669"/>
    <property type="project" value="UniProtKB-UniRule"/>
</dbReference>
<keyword evidence="3" id="KW-0347">Helicase</keyword>
<keyword evidence="3" id="KW-0238">DNA-binding</keyword>
<keyword evidence="3" id="KW-0413">Isomerase</keyword>
<comment type="similarity">
    <text evidence="3">Belongs to the RecD family.</text>
</comment>
<feature type="region of interest" description="Disordered" evidence="4">
    <location>
        <begin position="614"/>
        <end position="633"/>
    </location>
</feature>
<evidence type="ECO:0000313" key="6">
    <source>
        <dbReference type="EMBL" id="EPD98168.1"/>
    </source>
</evidence>
<dbReference type="EMBL" id="ATCF01000027">
    <property type="protein sequence ID" value="EPD98168.1"/>
    <property type="molecule type" value="Genomic_DNA"/>
</dbReference>
<keyword evidence="2 3" id="KW-0067">ATP-binding</keyword>
<dbReference type="PANTHER" id="PTHR43788:SF6">
    <property type="entry name" value="DNA HELICASE B"/>
    <property type="match status" value="1"/>
</dbReference>
<protein>
    <recommendedName>
        <fullName evidence="3">RecBCD enzyme subunit RecD</fullName>
        <ecNumber evidence="3">5.6.2.3</ecNumber>
    </recommendedName>
    <alternativeName>
        <fullName evidence="3">DNA 5'-3' helicase subunit RecD</fullName>
    </alternativeName>
    <alternativeName>
        <fullName evidence="3">Exonuclease V subunit RecD</fullName>
        <shortName evidence="3">ExoV subunit RecD</shortName>
    </alternativeName>
    <alternativeName>
        <fullName evidence="3">Helicase/nuclease RecBCD subunit RecD</fullName>
    </alternativeName>
</protein>
<dbReference type="GO" id="GO:0016887">
    <property type="term" value="F:ATP hydrolysis activity"/>
    <property type="evidence" value="ECO:0007669"/>
    <property type="project" value="RHEA"/>
</dbReference>
<gene>
    <name evidence="3" type="primary">recD</name>
    <name evidence="6" type="ORF">HMPREF1476_01874</name>
</gene>
<dbReference type="InterPro" id="IPR027785">
    <property type="entry name" value="UvrD-like_helicase_C"/>
</dbReference>
<comment type="caution">
    <text evidence="6">The sequence shown here is derived from an EMBL/GenBank/DDBJ whole genome shotgun (WGS) entry which is preliminary data.</text>
</comment>
<dbReference type="PATRIC" id="fig|1203554.3.peg.1954"/>
<sequence length="738" mass="78858">MDKSMMPNADSTYELPQGGIAGLGAVLLRAAERIGTVTEAARQAMMGLTLAFANAERQGSVCVRAIDAVKGLMPDAPEAAEGPEETEMRLAQAFEVLKTGLKDLQALGLAQNFQDFISAAGTRLGKTSDETAPTHPIAPLIVDEAPTFAQTRIYFARLALAELLLARTLARFAAADEALSVSVSAQPDDALIAEVTGRAHADEQQRLAVSTALKRRLMVVSGGPGTGKTTTVAQILECLLRKNPALRIALAAPTGKATGRMQQSLESSANNAAKGLSALQAVLQHDALLLDAEKQIRSRTIHKWLASPTAAGSAPGIGNPIPADVLVVDEASMVDIHLAVRLMRAVSPEARVILLGDKHQLAAVGPGAVFAEISDGKGALARMGAVVELVKSWRFGKDTPIGQLAAAINHQGANAGLPEAEVFQNVLAAFDSAETNADKSLQSASLHTAGLVELQKGVFTSKATDEQKREREIFSRTGLTAPVRSWLNRELEGYAGVLSECRAAFLAGTTKEQWESLRQKLWLCLSGFRALAAQRHGVMSVQAVNDYADQRIRSVWPLSEGTFGGGHYPGEVIIVRRNDEGLGVHNGDVGIVLPKLLELDAPTADLDDSAAVVGDEDAEGAPERQDRPDRQGPAVSFTVYFGDTHLELPVALLPQFDVAWAMTIHQSQGSEFERVAVLLPVKRTSELATRELLYTAVTRTKRTVDVFGSEAVLRRAVEKPTVRDGSLGRRLELFCEMQ</sequence>
<dbReference type="HAMAP" id="MF_01487">
    <property type="entry name" value="RecD"/>
    <property type="match status" value="1"/>
</dbReference>
<keyword evidence="3" id="KW-0378">Hydrolase</keyword>
<dbReference type="RefSeq" id="WP_016475006.1">
    <property type="nucleotide sequence ID" value="NZ_KE150480.1"/>
</dbReference>
<dbReference type="Pfam" id="PF13245">
    <property type="entry name" value="AAA_19"/>
    <property type="match status" value="1"/>
</dbReference>
<dbReference type="SMART" id="SM00382">
    <property type="entry name" value="AAA"/>
    <property type="match status" value="1"/>
</dbReference>
<evidence type="ECO:0000256" key="1">
    <source>
        <dbReference type="ARBA" id="ARBA00022741"/>
    </source>
</evidence>
<comment type="miscellaneous">
    <text evidence="3">In the RecBCD complex, RecB has a slow 3'-5' helicase, an exonuclease activity and loads RecA onto ssDNA, RecD has a fast 5'-3' helicase activity, while RecC stimulates the ATPase and processivity of the RecB helicase and contributes to recognition of the Chi site.</text>
</comment>
<comment type="function">
    <text evidence="3">A helicase/nuclease that prepares dsDNA breaks (DSB) for recombinational DNA repair. Binds to DSBs and unwinds DNA via a highly rapid and processive ATP-dependent bidirectional helicase activity. Unwinds dsDNA until it encounters a Chi (crossover hotspot instigator) sequence from the 3' direction. Cuts ssDNA a few nucleotides 3' to the Chi site. The properties and activities of the enzyme are changed at Chi. The Chi-altered holoenzyme produces a long 3'-ssDNA overhang and facilitates RecA-binding to the ssDNA for homologous DNA recombination and repair. Holoenzyme degrades any linearized DNA that is unable to undergo homologous recombination. In the holoenzyme this subunit has ssDNA-dependent ATPase and 5'-3' helicase activity. When added to pre-assembled RecBC greatly stimulates nuclease activity and augments holoenzyme processivity. Negatively regulates the RecA-loading ability of RecBCD.</text>
</comment>
<dbReference type="GO" id="GO:0009338">
    <property type="term" value="C:exodeoxyribonuclease V complex"/>
    <property type="evidence" value="ECO:0007669"/>
    <property type="project" value="InterPro"/>
</dbReference>
<dbReference type="STRING" id="1203554.HMPREF1476_01874"/>
<dbReference type="InterPro" id="IPR027417">
    <property type="entry name" value="P-loop_NTPase"/>
</dbReference>
<dbReference type="Pfam" id="PF13538">
    <property type="entry name" value="UvrD_C_2"/>
    <property type="match status" value="1"/>
</dbReference>
<dbReference type="AlphaFoldDB" id="S3BA60"/>
<dbReference type="CDD" id="cd18809">
    <property type="entry name" value="SF1_C_RecD"/>
    <property type="match status" value="1"/>
</dbReference>
<dbReference type="Gene3D" id="3.40.50.300">
    <property type="entry name" value="P-loop containing nucleotide triphosphate hydrolases"/>
    <property type="match status" value="2"/>
</dbReference>
<name>S3BA60_9BURK</name>
<dbReference type="CDD" id="cd17933">
    <property type="entry name" value="DEXSc_RecD-like"/>
    <property type="match status" value="1"/>
</dbReference>
<feature type="binding site" evidence="3">
    <location>
        <begin position="222"/>
        <end position="229"/>
    </location>
    <ligand>
        <name>ATP</name>
        <dbReference type="ChEBI" id="CHEBI:30616"/>
    </ligand>
</feature>
<comment type="subunit">
    <text evidence="3">Heterotrimer of RecB, RecC and RecD. All subunits contribute to DNA-binding.</text>
</comment>
<dbReference type="GO" id="GO:0017116">
    <property type="term" value="F:single-stranded DNA helicase activity"/>
    <property type="evidence" value="ECO:0007669"/>
    <property type="project" value="TreeGrafter"/>
</dbReference>
<evidence type="ECO:0000259" key="5">
    <source>
        <dbReference type="SMART" id="SM00382"/>
    </source>
</evidence>
<dbReference type="GO" id="GO:0008854">
    <property type="term" value="F:exodeoxyribonuclease V activity"/>
    <property type="evidence" value="ECO:0007669"/>
    <property type="project" value="InterPro"/>
</dbReference>
<dbReference type="InterPro" id="IPR006344">
    <property type="entry name" value="RecD"/>
</dbReference>
<dbReference type="GO" id="GO:0043139">
    <property type="term" value="F:5'-3' DNA helicase activity"/>
    <property type="evidence" value="ECO:0007669"/>
    <property type="project" value="UniProtKB-UniRule"/>
</dbReference>
<keyword evidence="3" id="KW-0269">Exonuclease</keyword>
<keyword evidence="3" id="KW-0234">DNA repair</keyword>
<proteinExistence type="inferred from homology"/>
<evidence type="ECO:0000256" key="3">
    <source>
        <dbReference type="HAMAP-Rule" id="MF_01487"/>
    </source>
</evidence>
<keyword evidence="3" id="KW-0540">Nuclease</keyword>
<evidence type="ECO:0000256" key="4">
    <source>
        <dbReference type="SAM" id="MobiDB-lite"/>
    </source>
</evidence>
<accession>S3BA60</accession>
<organism evidence="6 7">
    <name type="scientific">Sutterella wadsworthensis HGA0223</name>
    <dbReference type="NCBI Taxonomy" id="1203554"/>
    <lineage>
        <taxon>Bacteria</taxon>
        <taxon>Pseudomonadati</taxon>
        <taxon>Pseudomonadota</taxon>
        <taxon>Betaproteobacteria</taxon>
        <taxon>Burkholderiales</taxon>
        <taxon>Sutterellaceae</taxon>
        <taxon>Sutterella</taxon>
    </lineage>
</organism>
<reference evidence="6 7" key="1">
    <citation type="submission" date="2013-04" db="EMBL/GenBank/DDBJ databases">
        <title>The Genome Sequence of Sutterella wadsworthensis HGA0223.</title>
        <authorList>
            <consortium name="The Broad Institute Genomics Platform"/>
            <person name="Earl A."/>
            <person name="Ward D."/>
            <person name="Feldgarden M."/>
            <person name="Gevers D."/>
            <person name="Schmidt T.M."/>
            <person name="Dover J."/>
            <person name="Dai D."/>
            <person name="Walker B."/>
            <person name="Young S."/>
            <person name="Zeng Q."/>
            <person name="Gargeya S."/>
            <person name="Fitzgerald M."/>
            <person name="Haas B."/>
            <person name="Abouelleil A."/>
            <person name="Allen A.W."/>
            <person name="Alvarado L."/>
            <person name="Arachchi H.M."/>
            <person name="Berlin A.M."/>
            <person name="Chapman S.B."/>
            <person name="Gainer-Dewar J."/>
            <person name="Goldberg J."/>
            <person name="Griggs A."/>
            <person name="Gujja S."/>
            <person name="Hansen M."/>
            <person name="Howarth C."/>
            <person name="Imamovic A."/>
            <person name="Ireland A."/>
            <person name="Larimer J."/>
            <person name="McCowan C."/>
            <person name="Murphy C."/>
            <person name="Pearson M."/>
            <person name="Poon T.W."/>
            <person name="Priest M."/>
            <person name="Roberts A."/>
            <person name="Saif S."/>
            <person name="Shea T."/>
            <person name="Sisk P."/>
            <person name="Sykes S."/>
            <person name="Wortman J."/>
            <person name="Nusbaum C."/>
            <person name="Birren B."/>
        </authorList>
    </citation>
    <scope>NUCLEOTIDE SEQUENCE [LARGE SCALE GENOMIC DNA]</scope>
    <source>
        <strain evidence="6 7">HGA0223</strain>
    </source>
</reference>
<evidence type="ECO:0000256" key="2">
    <source>
        <dbReference type="ARBA" id="ARBA00022840"/>
    </source>
</evidence>
<dbReference type="GO" id="GO:0005524">
    <property type="term" value="F:ATP binding"/>
    <property type="evidence" value="ECO:0007669"/>
    <property type="project" value="UniProtKB-UniRule"/>
</dbReference>
<comment type="catalytic activity">
    <reaction evidence="3">
        <text>ATP + H2O = ADP + phosphate + H(+)</text>
        <dbReference type="Rhea" id="RHEA:13065"/>
        <dbReference type="ChEBI" id="CHEBI:15377"/>
        <dbReference type="ChEBI" id="CHEBI:15378"/>
        <dbReference type="ChEBI" id="CHEBI:30616"/>
        <dbReference type="ChEBI" id="CHEBI:43474"/>
        <dbReference type="ChEBI" id="CHEBI:456216"/>
        <dbReference type="EC" id="5.6.2.3"/>
    </reaction>
</comment>
<dbReference type="GO" id="GO:0000724">
    <property type="term" value="P:double-strand break repair via homologous recombination"/>
    <property type="evidence" value="ECO:0007669"/>
    <property type="project" value="UniProtKB-UniRule"/>
</dbReference>
<evidence type="ECO:0000313" key="7">
    <source>
        <dbReference type="Proteomes" id="UP000014400"/>
    </source>
</evidence>
<feature type="compositionally biased region" description="Basic and acidic residues" evidence="4">
    <location>
        <begin position="621"/>
        <end position="630"/>
    </location>
</feature>
<dbReference type="EC" id="5.6.2.3" evidence="3"/>
<keyword evidence="3" id="KW-0227">DNA damage</keyword>
<dbReference type="PANTHER" id="PTHR43788">
    <property type="entry name" value="DNA2/NAM7 HELICASE FAMILY MEMBER"/>
    <property type="match status" value="1"/>
</dbReference>
<dbReference type="HOGENOM" id="CLU_007524_1_2_4"/>
<dbReference type="InterPro" id="IPR003593">
    <property type="entry name" value="AAA+_ATPase"/>
</dbReference>
<dbReference type="SUPFAM" id="SSF52540">
    <property type="entry name" value="P-loop containing nucleoside triphosphate hydrolases"/>
    <property type="match status" value="1"/>
</dbReference>
<keyword evidence="7" id="KW-1185">Reference proteome</keyword>